<gene>
    <name evidence="1" type="ORF">IFM89_025224</name>
</gene>
<keyword evidence="2" id="KW-1185">Reference proteome</keyword>
<sequence>DKNFVATSFLTSELPSDNNEEENQLGEDDEEVPRYINCINKWVQVESLPDQMLFLGRNTFLSIAKTEKYAKIRKQLHLLHGHTKISLV</sequence>
<protein>
    <submittedName>
        <fullName evidence="1">Uncharacterized protein</fullName>
    </submittedName>
</protein>
<dbReference type="EMBL" id="JADFTS010000009">
    <property type="protein sequence ID" value="KAF9589514.1"/>
    <property type="molecule type" value="Genomic_DNA"/>
</dbReference>
<feature type="non-terminal residue" evidence="1">
    <location>
        <position position="88"/>
    </location>
</feature>
<organism evidence="1 2">
    <name type="scientific">Coptis chinensis</name>
    <dbReference type="NCBI Taxonomy" id="261450"/>
    <lineage>
        <taxon>Eukaryota</taxon>
        <taxon>Viridiplantae</taxon>
        <taxon>Streptophyta</taxon>
        <taxon>Embryophyta</taxon>
        <taxon>Tracheophyta</taxon>
        <taxon>Spermatophyta</taxon>
        <taxon>Magnoliopsida</taxon>
        <taxon>Ranunculales</taxon>
        <taxon>Ranunculaceae</taxon>
        <taxon>Coptidoideae</taxon>
        <taxon>Coptis</taxon>
    </lineage>
</organism>
<name>A0A835GXZ1_9MAGN</name>
<dbReference type="AlphaFoldDB" id="A0A835GXZ1"/>
<reference evidence="1 2" key="1">
    <citation type="submission" date="2020-10" db="EMBL/GenBank/DDBJ databases">
        <title>The Coptis chinensis genome and diversification of protoberbering-type alkaloids.</title>
        <authorList>
            <person name="Wang B."/>
            <person name="Shu S."/>
            <person name="Song C."/>
            <person name="Liu Y."/>
        </authorList>
    </citation>
    <scope>NUCLEOTIDE SEQUENCE [LARGE SCALE GENOMIC DNA]</scope>
    <source>
        <strain evidence="1">HL-2020</strain>
        <tissue evidence="1">Leaf</tissue>
    </source>
</reference>
<comment type="caution">
    <text evidence="1">The sequence shown here is derived from an EMBL/GenBank/DDBJ whole genome shotgun (WGS) entry which is preliminary data.</text>
</comment>
<proteinExistence type="predicted"/>
<evidence type="ECO:0000313" key="1">
    <source>
        <dbReference type="EMBL" id="KAF9589514.1"/>
    </source>
</evidence>
<accession>A0A835GXZ1</accession>
<evidence type="ECO:0000313" key="2">
    <source>
        <dbReference type="Proteomes" id="UP000631114"/>
    </source>
</evidence>
<dbReference type="Proteomes" id="UP000631114">
    <property type="component" value="Unassembled WGS sequence"/>
</dbReference>